<sequence>MCLYLTALTPTDAVTHGLIPAAARLGLPLVVLTDRPEEHRAAYAGSEHPPQAIEPVEVREPGAIAARTLALASRHGKPAALFSNSDHLQTPTALAAELLGLPGKDWRATLRGKNKFLTRAALADAGLDTVLSLDLSPADDLPAAAEALPFPVVLKPREGVASEDVVLVRDPGELATEAARIWAARGPCALVAEEYLTGELRTYETLGDGRRLHHFGSWRTTLGPGPFFTESARDWAPRLPEPVERHLRAQLDALGVGLGACHTEFVIDGDRARVIEVNYRLIGDTMDLICAELLDFDLFAELIRLHLGLPLAAALPSPSTMDTYARVRYVTAGQAGSLVDAPADTAAELPGGLRLRHRRLRQIGVTAPLHGTNRDYLSVVHAIGPTSTAVTEAVDDFVATHRWVVTA</sequence>
<reference evidence="7" key="1">
    <citation type="journal article" date="2019" name="Int. J. Syst. Evol. Microbiol.">
        <title>The Global Catalogue of Microorganisms (GCM) 10K type strain sequencing project: providing services to taxonomists for standard genome sequencing and annotation.</title>
        <authorList>
            <consortium name="The Broad Institute Genomics Platform"/>
            <consortium name="The Broad Institute Genome Sequencing Center for Infectious Disease"/>
            <person name="Wu L."/>
            <person name="Ma J."/>
        </authorList>
    </citation>
    <scope>NUCLEOTIDE SEQUENCE [LARGE SCALE GENOMIC DNA]</scope>
    <source>
        <strain evidence="7">CGMCC 4.7645</strain>
    </source>
</reference>
<evidence type="ECO:0000256" key="4">
    <source>
        <dbReference type="PROSITE-ProRule" id="PRU00409"/>
    </source>
</evidence>
<name>A0ABW5G2N9_9PSEU</name>
<comment type="caution">
    <text evidence="6">The sequence shown here is derived from an EMBL/GenBank/DDBJ whole genome shotgun (WGS) entry which is preliminary data.</text>
</comment>
<keyword evidence="7" id="KW-1185">Reference proteome</keyword>
<protein>
    <submittedName>
        <fullName evidence="6">Acetyl-CoA carboxylase biotin carboxylase subunit family protein</fullName>
    </submittedName>
</protein>
<feature type="domain" description="ATP-grasp" evidence="5">
    <location>
        <begin position="119"/>
        <end position="307"/>
    </location>
</feature>
<evidence type="ECO:0000313" key="6">
    <source>
        <dbReference type="EMBL" id="MFD2421578.1"/>
    </source>
</evidence>
<evidence type="ECO:0000313" key="7">
    <source>
        <dbReference type="Proteomes" id="UP001597417"/>
    </source>
</evidence>
<dbReference type="InterPro" id="IPR052032">
    <property type="entry name" value="ATP-dep_AA_Ligase"/>
</dbReference>
<dbReference type="InterPro" id="IPR011761">
    <property type="entry name" value="ATP-grasp"/>
</dbReference>
<keyword evidence="2 4" id="KW-0547">Nucleotide-binding</keyword>
<dbReference type="EMBL" id="JBHUKR010000022">
    <property type="protein sequence ID" value="MFD2421578.1"/>
    <property type="molecule type" value="Genomic_DNA"/>
</dbReference>
<evidence type="ECO:0000256" key="1">
    <source>
        <dbReference type="ARBA" id="ARBA00022598"/>
    </source>
</evidence>
<keyword evidence="1" id="KW-0436">Ligase</keyword>
<dbReference type="Gene3D" id="3.30.470.20">
    <property type="entry name" value="ATP-grasp fold, B domain"/>
    <property type="match status" value="1"/>
</dbReference>
<evidence type="ECO:0000259" key="5">
    <source>
        <dbReference type="PROSITE" id="PS50975"/>
    </source>
</evidence>
<dbReference type="Proteomes" id="UP001597417">
    <property type="component" value="Unassembled WGS sequence"/>
</dbReference>
<evidence type="ECO:0000256" key="3">
    <source>
        <dbReference type="ARBA" id="ARBA00022840"/>
    </source>
</evidence>
<keyword evidence="3 4" id="KW-0067">ATP-binding</keyword>
<organism evidence="6 7">
    <name type="scientific">Amycolatopsis pigmentata</name>
    <dbReference type="NCBI Taxonomy" id="450801"/>
    <lineage>
        <taxon>Bacteria</taxon>
        <taxon>Bacillati</taxon>
        <taxon>Actinomycetota</taxon>
        <taxon>Actinomycetes</taxon>
        <taxon>Pseudonocardiales</taxon>
        <taxon>Pseudonocardiaceae</taxon>
        <taxon>Amycolatopsis</taxon>
    </lineage>
</organism>
<dbReference type="RefSeq" id="WP_378270241.1">
    <property type="nucleotide sequence ID" value="NZ_JBHUKR010000022.1"/>
</dbReference>
<accession>A0ABW5G2N9</accession>
<dbReference type="PANTHER" id="PTHR43585:SF2">
    <property type="entry name" value="ATP-GRASP ENZYME FSQD"/>
    <property type="match status" value="1"/>
</dbReference>
<evidence type="ECO:0000256" key="2">
    <source>
        <dbReference type="ARBA" id="ARBA00022741"/>
    </source>
</evidence>
<gene>
    <name evidence="6" type="ORF">ACFSXZ_35130</name>
</gene>
<proteinExistence type="predicted"/>
<dbReference type="SUPFAM" id="SSF56059">
    <property type="entry name" value="Glutathione synthetase ATP-binding domain-like"/>
    <property type="match status" value="1"/>
</dbReference>
<dbReference type="PANTHER" id="PTHR43585">
    <property type="entry name" value="FUMIPYRROLE BIOSYNTHESIS PROTEIN C"/>
    <property type="match status" value="1"/>
</dbReference>
<dbReference type="PROSITE" id="PS50975">
    <property type="entry name" value="ATP_GRASP"/>
    <property type="match status" value="1"/>
</dbReference>